<name>A0A166P593_9AGAM</name>
<dbReference type="STRING" id="436010.A0A166P593"/>
<evidence type="ECO:0000313" key="4">
    <source>
        <dbReference type="Proteomes" id="UP000076532"/>
    </source>
</evidence>
<gene>
    <name evidence="3" type="ORF">FIBSPDRAFT_733499</name>
</gene>
<dbReference type="Proteomes" id="UP000076532">
    <property type="component" value="Unassembled WGS sequence"/>
</dbReference>
<dbReference type="InterPro" id="IPR040648">
    <property type="entry name" value="HMGXB3_CxC4"/>
</dbReference>
<feature type="domain" description="HMG" evidence="2">
    <location>
        <begin position="323"/>
        <end position="454"/>
    </location>
</feature>
<dbReference type="PANTHER" id="PTHR34305">
    <property type="entry name" value="EXPRESSED PROTEIN"/>
    <property type="match status" value="1"/>
</dbReference>
<reference evidence="3 4" key="1">
    <citation type="journal article" date="2016" name="Mol. Biol. Evol.">
        <title>Comparative Genomics of Early-Diverging Mushroom-Forming Fungi Provides Insights into the Origins of Lignocellulose Decay Capabilities.</title>
        <authorList>
            <person name="Nagy L.G."/>
            <person name="Riley R."/>
            <person name="Tritt A."/>
            <person name="Adam C."/>
            <person name="Daum C."/>
            <person name="Floudas D."/>
            <person name="Sun H."/>
            <person name="Yadav J.S."/>
            <person name="Pangilinan J."/>
            <person name="Larsson K.H."/>
            <person name="Matsuura K."/>
            <person name="Barry K."/>
            <person name="Labutti K."/>
            <person name="Kuo R."/>
            <person name="Ohm R.A."/>
            <person name="Bhattacharya S.S."/>
            <person name="Shirouzu T."/>
            <person name="Yoshinaga Y."/>
            <person name="Martin F.M."/>
            <person name="Grigoriev I.V."/>
            <person name="Hibbett D.S."/>
        </authorList>
    </citation>
    <scope>NUCLEOTIDE SEQUENCE [LARGE SCALE GENOMIC DNA]</scope>
    <source>
        <strain evidence="3 4">CBS 109695</strain>
    </source>
</reference>
<feature type="region of interest" description="Disordered" evidence="1">
    <location>
        <begin position="46"/>
        <end position="79"/>
    </location>
</feature>
<protein>
    <recommendedName>
        <fullName evidence="2">HMG domain-containing protein</fullName>
    </recommendedName>
</protein>
<evidence type="ECO:0000313" key="3">
    <source>
        <dbReference type="EMBL" id="KZP25725.1"/>
    </source>
</evidence>
<dbReference type="AlphaFoldDB" id="A0A166P593"/>
<proteinExistence type="predicted"/>
<sequence length="908" mass="102247">MSASPHSPVLAINLKTPPRSPTQVFHGFLPETPIAPISWTSTAAQADITPARRAQLPARNRKRQRLTEPGDDAPSTSQVPPIAVSNLAEEDFWTGTGHESFPPLNLEGDTYDQYCELVVNDGVSFYQITTTIYVVQGWDIRCNAGTDSWFHLQRKKIGDDWVAVCFCPTQECVHVRFARELDDTGEPEEGTFHKDTDDEAVILFSRQSAATADSFLNQFSVIFSSQTSVKSRAVVAYNGPNDGLGIWSCTKDQGTGCGHVTMARHELQKLLLQDPDARDLLLHPEHEDDDLLASVSYLPILAPLWASLSSDNPLYPRSSPSHQLPNYIPFMNSGSCFFHPPTTRSTMRQAECRPCVIYSLVGTHEAEIELQQCLLCPPNRRRFVGPETRELGLFNYNNRILCTHDLLDEYTSAFTSSETPFVAWVATISRRYTNYNSEKSFLTEKMFRSVWFSYARLQDLDSEMLCPVCGPIPEDTIWDGITLAFSQKHLLPSLCPPTISNEHSLQRDDVRYSSHMQYIPDQKLRKLVRKVISGRSLVLHADEGVDADDHSESEWTERAGQDLLDRVDAIPNVADELGHLHESLKDVFNANFGIEALGAEYKAPAVYRRLFTQLSAEESALQMSNRPALKALSMFVTDPTTTNASRLVGIPTLYETLRHHEINQELYPENLLRLCQWMLERGEALLRSIIKYEAPAINESANSTDADWSKTGCSYSLAQIRHRPRYPNLKHDLRKEPGGRRGVKCSKFYSKYGEQRLTGGIMCGWCTHSVCYGFHCIPRGEGRNDVFSAILTRWPQAPKTVVYDFACALGPYCMTREPDFFADTLFVIDAFHAKGHTRCAPAAFLTSYANTDPRLARINSSAAECGNGGLSRIRKSVSYMSQDRAIIYTKVFISVWNRLVIRKMLYLQ</sequence>
<evidence type="ECO:0000259" key="2">
    <source>
        <dbReference type="Pfam" id="PF18717"/>
    </source>
</evidence>
<keyword evidence="4" id="KW-1185">Reference proteome</keyword>
<organism evidence="3 4">
    <name type="scientific">Athelia psychrophila</name>
    <dbReference type="NCBI Taxonomy" id="1759441"/>
    <lineage>
        <taxon>Eukaryota</taxon>
        <taxon>Fungi</taxon>
        <taxon>Dikarya</taxon>
        <taxon>Basidiomycota</taxon>
        <taxon>Agaricomycotina</taxon>
        <taxon>Agaricomycetes</taxon>
        <taxon>Agaricomycetidae</taxon>
        <taxon>Atheliales</taxon>
        <taxon>Atheliaceae</taxon>
        <taxon>Athelia</taxon>
    </lineage>
</organism>
<accession>A0A166P593</accession>
<dbReference type="OrthoDB" id="5598737at2759"/>
<evidence type="ECO:0000256" key="1">
    <source>
        <dbReference type="SAM" id="MobiDB-lite"/>
    </source>
</evidence>
<dbReference type="Pfam" id="PF18717">
    <property type="entry name" value="CxC4"/>
    <property type="match status" value="1"/>
</dbReference>
<dbReference type="EMBL" id="KV417519">
    <property type="protein sequence ID" value="KZP25725.1"/>
    <property type="molecule type" value="Genomic_DNA"/>
</dbReference>
<dbReference type="PANTHER" id="PTHR34305:SF1">
    <property type="entry name" value="SWIM-TYPE DOMAIN-CONTAINING PROTEIN"/>
    <property type="match status" value="1"/>
</dbReference>